<dbReference type="GO" id="GO:0005829">
    <property type="term" value="C:cytosol"/>
    <property type="evidence" value="ECO:0007669"/>
    <property type="project" value="TreeGrafter"/>
</dbReference>
<proteinExistence type="predicted"/>
<evidence type="ECO:0000313" key="3">
    <source>
        <dbReference type="Proteomes" id="UP000077202"/>
    </source>
</evidence>
<accession>A0A176W6G3</accession>
<evidence type="ECO:0000313" key="2">
    <source>
        <dbReference type="EMBL" id="OAE28647.1"/>
    </source>
</evidence>
<dbReference type="PANTHER" id="PTHR42686">
    <property type="entry name" value="GH17980P-RELATED"/>
    <property type="match status" value="1"/>
</dbReference>
<organism evidence="2 3">
    <name type="scientific">Marchantia polymorpha subsp. ruderalis</name>
    <dbReference type="NCBI Taxonomy" id="1480154"/>
    <lineage>
        <taxon>Eukaryota</taxon>
        <taxon>Viridiplantae</taxon>
        <taxon>Streptophyta</taxon>
        <taxon>Embryophyta</taxon>
        <taxon>Marchantiophyta</taxon>
        <taxon>Marchantiopsida</taxon>
        <taxon>Marchantiidae</taxon>
        <taxon>Marchantiales</taxon>
        <taxon>Marchantiaceae</taxon>
        <taxon>Marchantia</taxon>
    </lineage>
</organism>
<feature type="domain" description="NADP-dependent oxidoreductase" evidence="1">
    <location>
        <begin position="57"/>
        <end position="264"/>
    </location>
</feature>
<dbReference type="CDD" id="cd19099">
    <property type="entry name" value="AKR_unchar"/>
    <property type="match status" value="1"/>
</dbReference>
<dbReference type="Gene3D" id="3.20.20.100">
    <property type="entry name" value="NADP-dependent oxidoreductase domain"/>
    <property type="match status" value="1"/>
</dbReference>
<protein>
    <recommendedName>
        <fullName evidence="1">NADP-dependent oxidoreductase domain-containing protein</fullName>
    </recommendedName>
</protein>
<comment type="caution">
    <text evidence="2">The sequence shown here is derived from an EMBL/GenBank/DDBJ whole genome shotgun (WGS) entry which is preliminary data.</text>
</comment>
<reference evidence="2" key="1">
    <citation type="submission" date="2016-03" db="EMBL/GenBank/DDBJ databases">
        <title>Mechanisms controlling the formation of the plant cell surface in tip-growing cells are functionally conserved among land plants.</title>
        <authorList>
            <person name="Honkanen S."/>
            <person name="Jones V.A."/>
            <person name="Morieri G."/>
            <person name="Champion C."/>
            <person name="Hetherington A.J."/>
            <person name="Kelly S."/>
            <person name="Saint-Marcoux D."/>
            <person name="Proust H."/>
            <person name="Prescott H."/>
            <person name="Dolan L."/>
        </authorList>
    </citation>
    <scope>NUCLEOTIDE SEQUENCE [LARGE SCALE GENOMIC DNA]</scope>
    <source>
        <tissue evidence="2">Whole gametophyte</tissue>
    </source>
</reference>
<dbReference type="SUPFAM" id="SSF51430">
    <property type="entry name" value="NAD(P)-linked oxidoreductase"/>
    <property type="match status" value="1"/>
</dbReference>
<dbReference type="PANTHER" id="PTHR42686:SF1">
    <property type="entry name" value="GH17980P-RELATED"/>
    <property type="match status" value="1"/>
</dbReference>
<sequence>MVTRVLASPPDLLPGRATIVGTDSFIRLFDKKSGEEHFRRLVTNVPEVGDLLVSSVGIGTHTGHETDEVDAEYRHAITRAIELGINIIDTVITIPGYVQQLHRIGLAMGTAECVRSVSFRSMRSERAVGWALAEAVARGMITRDQIVVCTKGGYLTFECDRPAYNLNPHQWIDNTYFRRGIIESWSDVVGDCHCIAPKFLKNQVERSRRNLGLETIDVYYIHNPEEQLNGVSRGEFNARMEAAFKALEEETAAGHITCYGVSTWKGFRVPPQDRQYLSLDDLVTIARSVGGADHHFRVAMVPFNLYMRETAEVANQWVEDEQKTIYAHGKKHFDLDSFLGAAKHYGIQVIASAVLGQGKLTGYVGEIIRDHNLPVQVLHCIADLGDGATDAQCAMQFARTTPGIITAMAGMRHHFHVDENAEVIKRIATYQYHPNLNIDPFSWSYGN</sequence>
<evidence type="ECO:0000259" key="1">
    <source>
        <dbReference type="Pfam" id="PF00248"/>
    </source>
</evidence>
<dbReference type="Pfam" id="PF00248">
    <property type="entry name" value="Aldo_ket_red"/>
    <property type="match status" value="1"/>
</dbReference>
<dbReference type="GO" id="GO:0016491">
    <property type="term" value="F:oxidoreductase activity"/>
    <property type="evidence" value="ECO:0007669"/>
    <property type="project" value="InterPro"/>
</dbReference>
<dbReference type="AlphaFoldDB" id="A0A176W6G3"/>
<dbReference type="Proteomes" id="UP000077202">
    <property type="component" value="Unassembled WGS sequence"/>
</dbReference>
<dbReference type="InterPro" id="IPR036812">
    <property type="entry name" value="NAD(P)_OxRdtase_dom_sf"/>
</dbReference>
<dbReference type="EMBL" id="LVLJ01001708">
    <property type="protein sequence ID" value="OAE28647.1"/>
    <property type="molecule type" value="Genomic_DNA"/>
</dbReference>
<name>A0A176W6G3_MARPO</name>
<dbReference type="InterPro" id="IPR023210">
    <property type="entry name" value="NADP_OxRdtase_dom"/>
</dbReference>
<gene>
    <name evidence="2" type="ORF">AXG93_1335s1390</name>
</gene>
<dbReference type="InterPro" id="IPR020471">
    <property type="entry name" value="AKR"/>
</dbReference>
<keyword evidence="3" id="KW-1185">Reference proteome</keyword>